<accession>A0A975Y2H6</accession>
<reference evidence="2" key="1">
    <citation type="submission" date="2021-06" db="EMBL/GenBank/DDBJ databases">
        <title>Complete genome sequence of Nocardioides sp. G188.</title>
        <authorList>
            <person name="Im W.-T."/>
        </authorList>
    </citation>
    <scope>NUCLEOTIDE SEQUENCE</scope>
    <source>
        <strain evidence="2">G188</strain>
    </source>
</reference>
<dbReference type="Proteomes" id="UP000683575">
    <property type="component" value="Chromosome"/>
</dbReference>
<evidence type="ECO:0000313" key="3">
    <source>
        <dbReference type="Proteomes" id="UP000683575"/>
    </source>
</evidence>
<organism evidence="2 3">
    <name type="scientific">Nocardioides panacis</name>
    <dbReference type="NCBI Taxonomy" id="2849501"/>
    <lineage>
        <taxon>Bacteria</taxon>
        <taxon>Bacillati</taxon>
        <taxon>Actinomycetota</taxon>
        <taxon>Actinomycetes</taxon>
        <taxon>Propionibacteriales</taxon>
        <taxon>Nocardioidaceae</taxon>
        <taxon>Nocardioides</taxon>
    </lineage>
</organism>
<evidence type="ECO:0000313" key="2">
    <source>
        <dbReference type="EMBL" id="QWZ10489.1"/>
    </source>
</evidence>
<evidence type="ECO:0000256" key="1">
    <source>
        <dbReference type="SAM" id="Phobius"/>
    </source>
</evidence>
<dbReference type="AlphaFoldDB" id="A0A975Y2H6"/>
<keyword evidence="1" id="KW-0472">Membrane</keyword>
<feature type="transmembrane region" description="Helical" evidence="1">
    <location>
        <begin position="105"/>
        <end position="126"/>
    </location>
</feature>
<keyword evidence="1" id="KW-1133">Transmembrane helix</keyword>
<dbReference type="KEGG" id="nps:KRR39_07805"/>
<proteinExistence type="predicted"/>
<name>A0A975Y2H6_9ACTN</name>
<gene>
    <name evidence="2" type="ORF">KRR39_07805</name>
</gene>
<protein>
    <submittedName>
        <fullName evidence="2">Uncharacterized protein</fullName>
    </submittedName>
</protein>
<keyword evidence="1" id="KW-0812">Transmembrane</keyword>
<dbReference type="EMBL" id="CP077062">
    <property type="protein sequence ID" value="QWZ10489.1"/>
    <property type="molecule type" value="Genomic_DNA"/>
</dbReference>
<sequence>MKLYADGPARRTRQMLGDVLLVLWVALWIRLAQVVHDATLALATPGHKIEAAGGGLADRLRDAGSAVGDVPLVGDQVRSPFDGAGRAADQIAAAGASQVAAVEHLAHWLGLAVGALPILLVVLVYLPLRWRFVREASAGQRFIDSSADLDLFALRAMSRQPMHRIARISADPVRAWREGDPDVVRALAVLELKEAGLTPP</sequence>
<keyword evidence="3" id="KW-1185">Reference proteome</keyword>